<evidence type="ECO:0000256" key="3">
    <source>
        <dbReference type="ARBA" id="ARBA00008773"/>
    </source>
</evidence>
<evidence type="ECO:0000313" key="13">
    <source>
        <dbReference type="EMBL" id="OQU92921.1"/>
    </source>
</evidence>
<dbReference type="InterPro" id="IPR017853">
    <property type="entry name" value="GH"/>
</dbReference>
<evidence type="ECO:0000256" key="11">
    <source>
        <dbReference type="RuleBase" id="RU000418"/>
    </source>
</evidence>
<keyword evidence="7" id="KW-0378">Hydrolase</keyword>
<dbReference type="InterPro" id="IPR002423">
    <property type="entry name" value="Cpn60/GroEL/TCP-1"/>
</dbReference>
<reference evidence="14" key="2">
    <citation type="journal article" date="2018" name="Plant J.">
        <title>The Sorghum bicolor reference genome: improved assembly, gene annotations, a transcriptome atlas, and signatures of genome organization.</title>
        <authorList>
            <person name="McCormick R.F."/>
            <person name="Truong S.K."/>
            <person name="Sreedasyam A."/>
            <person name="Jenkins J."/>
            <person name="Shu S."/>
            <person name="Sims D."/>
            <person name="Kennedy M."/>
            <person name="Amirebrahimi M."/>
            <person name="Weers B.D."/>
            <person name="McKinley B."/>
            <person name="Mattison A."/>
            <person name="Morishige D.T."/>
            <person name="Grimwood J."/>
            <person name="Schmutz J."/>
            <person name="Mullet J.E."/>
        </authorList>
    </citation>
    <scope>NUCLEOTIDE SEQUENCE [LARGE SCALE GENOMIC DNA]</scope>
    <source>
        <strain evidence="14">cv. BTx623</strain>
    </source>
</reference>
<evidence type="ECO:0000256" key="8">
    <source>
        <dbReference type="ARBA" id="ARBA00022840"/>
    </source>
</evidence>
<dbReference type="Pfam" id="PF00332">
    <property type="entry name" value="Glyco_hydro_17"/>
    <property type="match status" value="1"/>
</dbReference>
<dbReference type="SUPFAM" id="SSF52029">
    <property type="entry name" value="GroEL apical domain-like"/>
    <property type="match status" value="1"/>
</dbReference>
<dbReference type="InParanoid" id="A0A1Z5SAH0"/>
<dbReference type="GO" id="GO:0042973">
    <property type="term" value="F:glucan endo-1,3-beta-D-glucosidase activity"/>
    <property type="evidence" value="ECO:0007669"/>
    <property type="project" value="UniProtKB-EC"/>
</dbReference>
<accession>A0A1Z5SAH0</accession>
<gene>
    <name evidence="13" type="ORF">SORBI_3001G437801</name>
</gene>
<dbReference type="SUPFAM" id="SSF54849">
    <property type="entry name" value="GroEL-intermediate domain like"/>
    <property type="match status" value="1"/>
</dbReference>
<dbReference type="CDD" id="cd03344">
    <property type="entry name" value="GroEL"/>
    <property type="match status" value="1"/>
</dbReference>
<dbReference type="GO" id="GO:0006457">
    <property type="term" value="P:protein folding"/>
    <property type="evidence" value="ECO:0000318"/>
    <property type="project" value="GO_Central"/>
</dbReference>
<keyword evidence="9" id="KW-0143">Chaperone</keyword>
<dbReference type="ExpressionAtlas" id="A0A1Z5SAH0">
    <property type="expression patterns" value="baseline and differential"/>
</dbReference>
<proteinExistence type="inferred from homology"/>
<dbReference type="AlphaFoldDB" id="A0A1Z5SAH0"/>
<protein>
    <recommendedName>
        <fullName evidence="4">glucan endo-1,3-beta-D-glucosidase</fullName>
        <ecNumber evidence="4">3.2.1.39</ecNumber>
    </recommendedName>
</protein>
<dbReference type="EC" id="3.2.1.39" evidence="4"/>
<dbReference type="Gene3D" id="1.10.560.10">
    <property type="entry name" value="GroEL-like equatorial domain"/>
    <property type="match status" value="1"/>
</dbReference>
<dbReference type="SUPFAM" id="SSF51445">
    <property type="entry name" value="(Trans)glycosidases"/>
    <property type="match status" value="1"/>
</dbReference>
<evidence type="ECO:0000256" key="12">
    <source>
        <dbReference type="RuleBase" id="RU004335"/>
    </source>
</evidence>
<dbReference type="EMBL" id="CM000760">
    <property type="protein sequence ID" value="OQU92921.1"/>
    <property type="molecule type" value="Genomic_DNA"/>
</dbReference>
<dbReference type="GO" id="GO:0005524">
    <property type="term" value="F:ATP binding"/>
    <property type="evidence" value="ECO:0007669"/>
    <property type="project" value="UniProtKB-KW"/>
</dbReference>
<evidence type="ECO:0000256" key="10">
    <source>
        <dbReference type="ARBA" id="ARBA00023295"/>
    </source>
</evidence>
<evidence type="ECO:0000256" key="5">
    <source>
        <dbReference type="ARBA" id="ARBA00022729"/>
    </source>
</evidence>
<dbReference type="NCBIfam" id="NF009488">
    <property type="entry name" value="PRK12850.1"/>
    <property type="match status" value="1"/>
</dbReference>
<evidence type="ECO:0000256" key="7">
    <source>
        <dbReference type="ARBA" id="ARBA00022801"/>
    </source>
</evidence>
<dbReference type="FunFam" id="3.20.20.80:FF:000005">
    <property type="entry name" value="Glucan endo-1,3-beta-glucosidase 14"/>
    <property type="match status" value="1"/>
</dbReference>
<dbReference type="InterPro" id="IPR027413">
    <property type="entry name" value="GROEL-like_equatorial_sf"/>
</dbReference>
<keyword evidence="5" id="KW-0732">Signal</keyword>
<comment type="catalytic activity">
    <reaction evidence="1">
        <text>Hydrolysis of (1-&gt;3)-beta-D-glucosidic linkages in (1-&gt;3)-beta-D-glucans.</text>
        <dbReference type="EC" id="3.2.1.39"/>
    </reaction>
</comment>
<name>A0A1Z5SAH0_SORBI</name>
<organism evidence="13 14">
    <name type="scientific">Sorghum bicolor</name>
    <name type="common">Sorghum</name>
    <name type="synonym">Sorghum vulgare</name>
    <dbReference type="NCBI Taxonomy" id="4558"/>
    <lineage>
        <taxon>Eukaryota</taxon>
        <taxon>Viridiplantae</taxon>
        <taxon>Streptophyta</taxon>
        <taxon>Embryophyta</taxon>
        <taxon>Tracheophyta</taxon>
        <taxon>Spermatophyta</taxon>
        <taxon>Magnoliopsida</taxon>
        <taxon>Liliopsida</taxon>
        <taxon>Poales</taxon>
        <taxon>Poaceae</taxon>
        <taxon>PACMAD clade</taxon>
        <taxon>Panicoideae</taxon>
        <taxon>Andropogonodae</taxon>
        <taxon>Andropogoneae</taxon>
        <taxon>Sorghinae</taxon>
        <taxon>Sorghum</taxon>
    </lineage>
</organism>
<dbReference type="PROSITE" id="PS00296">
    <property type="entry name" value="CHAPERONINS_CPN60"/>
    <property type="match status" value="1"/>
</dbReference>
<dbReference type="Gene3D" id="3.20.20.80">
    <property type="entry name" value="Glycosidases"/>
    <property type="match status" value="1"/>
</dbReference>
<evidence type="ECO:0000256" key="2">
    <source>
        <dbReference type="ARBA" id="ARBA00006607"/>
    </source>
</evidence>
<dbReference type="GO" id="GO:0042026">
    <property type="term" value="P:protein refolding"/>
    <property type="evidence" value="ECO:0007669"/>
    <property type="project" value="InterPro"/>
</dbReference>
<dbReference type="InterPro" id="IPR018370">
    <property type="entry name" value="Chaperonin_Cpn60_CS"/>
</dbReference>
<dbReference type="Gene3D" id="3.50.7.10">
    <property type="entry name" value="GroEL"/>
    <property type="match status" value="1"/>
</dbReference>
<dbReference type="SUPFAM" id="SSF48592">
    <property type="entry name" value="GroEL equatorial domain-like"/>
    <property type="match status" value="1"/>
</dbReference>
<dbReference type="NCBIfam" id="NF000592">
    <property type="entry name" value="PRK00013.1"/>
    <property type="match status" value="1"/>
</dbReference>
<dbReference type="FunCoup" id="A0A1Z5SAH0">
    <property type="interactions" value="364"/>
</dbReference>
<dbReference type="NCBIfam" id="NF009489">
    <property type="entry name" value="PRK12851.1"/>
    <property type="match status" value="1"/>
</dbReference>
<keyword evidence="8" id="KW-0067">ATP-binding</keyword>
<dbReference type="Gramene" id="OQU92921">
    <property type="protein sequence ID" value="OQU92921"/>
    <property type="gene ID" value="SORBI_3001G437801"/>
</dbReference>
<comment type="similarity">
    <text evidence="2 11">Belongs to the chaperonin (HSP60) family.</text>
</comment>
<dbReference type="PRINTS" id="PR00298">
    <property type="entry name" value="CHAPERONIN60"/>
</dbReference>
<keyword evidence="14" id="KW-1185">Reference proteome</keyword>
<keyword evidence="10" id="KW-0326">Glycosidase</keyword>
<dbReference type="Pfam" id="PF00118">
    <property type="entry name" value="Cpn60_TCP1"/>
    <property type="match status" value="1"/>
</dbReference>
<dbReference type="FunFam" id="3.50.7.10:FF:000001">
    <property type="entry name" value="60 kDa chaperonin"/>
    <property type="match status" value="1"/>
</dbReference>
<dbReference type="NCBIfam" id="TIGR02348">
    <property type="entry name" value="GroEL"/>
    <property type="match status" value="1"/>
</dbReference>
<dbReference type="GO" id="GO:0005975">
    <property type="term" value="P:carbohydrate metabolic process"/>
    <property type="evidence" value="ECO:0007669"/>
    <property type="project" value="InterPro"/>
</dbReference>
<sequence>MAPCCLLQIGRGLERARALRLAAALCAAVVALALAPASDATSASLLGINYGRVGNNLPPPQSVVPLLAGLGIGRVRMYDADPTVLRAFAKTGVELIVGVPDECLAAVADPGGAAQWLKENVVPFLQDTKIAVLAVGNEVLTGSNSSTLSRTLLPAMQSLHGAVAALGLDKQITVTTAHNLGVLGTSYPPSAGAFRKDLLPYLCPILDYHARTGSPFLVNAYPYFAYSSDPRGVQLEYALLDPGFAGVQDPNSRLHYPNLLVAQVDAVYHAIAAANAAASRVVEVRISETGWPSAGAANETAATPQNAARYNSNAMRLVADGKGTPLRPGAPLRAYVFALFNENLKPGLASERYYGLFNPDGTPAYQLSFKLPRDNSTFDHGGTGNGDGGFGGNGNGKANGSSVNISGGGNSGYYDISASALDAPTRADIAIVATGKGDAGRPGASEIFQGRLFGATPRHGGISTLQSTHAFKPFALLRALGSSQQQPYPLHSVFATAGSFQLGGRTMSRMAPPSPPLSMKPPTLPFSPPKKPPPMPVYKDLHFNRDLSATKKLQAGVDLVARLLGVTLGPKGRNVVLGNKYGPPKIVNDGETVLKEIELEDPLENLGVKLVRQAGARTNDIAGDGCTTSIILAQGLIAEGMKVLAAGINPVQVARGIEKTAAALVSELRLMSREIEDHEIAHVAAISAGNDYAVGNMIYDAFQRVGRKGMVRIENGRGTENSLEVVEGMQFERGYLSPYFVTNRGNMTVEFTDCLILLVDKKISDASEIIRILDSAVKENYPLLIIAEDVEEQAMADLIKNKLKGTIKVAAVKAFSFGEQKTQCLDDIAIMTGGTLVRDDMGHELEMAGKEVLGFASKVVITKDSTLIVTDGSNRQAVEERVTMIKGQIENSKERYNKKILGERIARLCGAIAIIQVGAQTIIEMKDKKLRIEDALNATRAAIEEGVVVGGGCSLLRLSEKIDAIKESSLDNIEQEVGADIFKQALSYPTSLIANNAGVNGDFVIKKVLLNDNANYGYNAAKNCYEDLMAAGILDASKVVRCCIEHAAVVAKSFLTSDVVIVEAKEGKPIRIRPPMPPRNLIPPMPPSISGIRV</sequence>
<evidence type="ECO:0000256" key="1">
    <source>
        <dbReference type="ARBA" id="ARBA00000382"/>
    </source>
</evidence>
<dbReference type="PANTHER" id="PTHR45633">
    <property type="entry name" value="60 KDA HEAT SHOCK PROTEIN, MITOCHONDRIAL"/>
    <property type="match status" value="1"/>
</dbReference>
<evidence type="ECO:0000256" key="6">
    <source>
        <dbReference type="ARBA" id="ARBA00022741"/>
    </source>
</evidence>
<keyword evidence="6" id="KW-0547">Nucleotide-binding</keyword>
<dbReference type="STRING" id="4558.A0A1Z5SAH0"/>
<evidence type="ECO:0000256" key="9">
    <source>
        <dbReference type="ARBA" id="ARBA00023186"/>
    </source>
</evidence>
<dbReference type="InterPro" id="IPR027410">
    <property type="entry name" value="TCP-1-like_intermed_sf"/>
</dbReference>
<dbReference type="GO" id="GO:0140662">
    <property type="term" value="F:ATP-dependent protein folding chaperone"/>
    <property type="evidence" value="ECO:0007669"/>
    <property type="project" value="InterPro"/>
</dbReference>
<dbReference type="InterPro" id="IPR000490">
    <property type="entry name" value="Glyco_hydro_17"/>
</dbReference>
<evidence type="ECO:0000256" key="4">
    <source>
        <dbReference type="ARBA" id="ARBA00012780"/>
    </source>
</evidence>
<dbReference type="InterPro" id="IPR001844">
    <property type="entry name" value="Cpn60/GroEL"/>
</dbReference>
<comment type="similarity">
    <text evidence="3 12">Belongs to the glycosyl hydrolase 17 family.</text>
</comment>
<dbReference type="InterPro" id="IPR027409">
    <property type="entry name" value="GroEL-like_apical_dom_sf"/>
</dbReference>
<dbReference type="Proteomes" id="UP000000768">
    <property type="component" value="Chromosome 1"/>
</dbReference>
<dbReference type="NCBIfam" id="NF009487">
    <property type="entry name" value="PRK12849.1"/>
    <property type="match status" value="1"/>
</dbReference>
<dbReference type="Gene3D" id="3.30.260.10">
    <property type="entry name" value="TCP-1-like chaperonin intermediate domain"/>
    <property type="match status" value="1"/>
</dbReference>
<evidence type="ECO:0000313" key="14">
    <source>
        <dbReference type="Proteomes" id="UP000000768"/>
    </source>
</evidence>
<reference evidence="13 14" key="1">
    <citation type="journal article" date="2009" name="Nature">
        <title>The Sorghum bicolor genome and the diversification of grasses.</title>
        <authorList>
            <person name="Paterson A.H."/>
            <person name="Bowers J.E."/>
            <person name="Bruggmann R."/>
            <person name="Dubchak I."/>
            <person name="Grimwood J."/>
            <person name="Gundlach H."/>
            <person name="Haberer G."/>
            <person name="Hellsten U."/>
            <person name="Mitros T."/>
            <person name="Poliakov A."/>
            <person name="Schmutz J."/>
            <person name="Spannagl M."/>
            <person name="Tang H."/>
            <person name="Wang X."/>
            <person name="Wicker T."/>
            <person name="Bharti A.K."/>
            <person name="Chapman J."/>
            <person name="Feltus F.A."/>
            <person name="Gowik U."/>
            <person name="Grigoriev I.V."/>
            <person name="Lyons E."/>
            <person name="Maher C.A."/>
            <person name="Martis M."/>
            <person name="Narechania A."/>
            <person name="Otillar R.P."/>
            <person name="Penning B.W."/>
            <person name="Salamov A.A."/>
            <person name="Wang Y."/>
            <person name="Zhang L."/>
            <person name="Carpita N.C."/>
            <person name="Freeling M."/>
            <person name="Gingle A.R."/>
            <person name="Hash C.T."/>
            <person name="Keller B."/>
            <person name="Klein P."/>
            <person name="Kresovich S."/>
            <person name="McCann M.C."/>
            <person name="Ming R."/>
            <person name="Peterson D.G."/>
            <person name="Mehboob-ur-Rahman"/>
            <person name="Ware D."/>
            <person name="Westhoff P."/>
            <person name="Mayer K.F."/>
            <person name="Messing J."/>
            <person name="Rokhsar D.S."/>
        </authorList>
    </citation>
    <scope>NUCLEOTIDE SEQUENCE [LARGE SCALE GENOMIC DNA]</scope>
    <source>
        <strain evidence="14">cv. BTx623</strain>
    </source>
</reference>